<feature type="region of interest" description="Disordered" evidence="1">
    <location>
        <begin position="13"/>
        <end position="72"/>
    </location>
</feature>
<evidence type="ECO:0000256" key="1">
    <source>
        <dbReference type="SAM" id="MobiDB-lite"/>
    </source>
</evidence>
<sequence>MFAGIVAALAACSSDGDDAASTTPSDPPASTTPPTGTTPPSTTDPPAKDAGHDSGNDASTDAGTDAPAPAKMDVTLAGWPGLDGLTIKSNGTVVKATGGKLSIDTTSTLTFEAAGIELASLAPKSTVTVFDLLPVRDCQSTPELGKLLSLLLTLDSDQDASNGITIPDAIKAPAGTKLSALNENDLVTLENQLVGRSMSITKALYAANDALDQEAWAENTAKRTTFTNDMNVLQRYLDRVLAELALNPAKLTGFAYLTDDQALSIPATLKSQGIAFDGETPVFSWRYGLQRTDSTYVPTLNRPLAFPAEIQAEYGASADGPHIGHIGDIDIADGKLYAPIEDEDDSSQQSYIAIYDAKTLQYTGEKHALPRAEHADGVPWVAVDAARKQFYTVTWSTAAASKLNVFDLTTFALIRSVPLQVSFDGKRVQGAKIYKGMLYASSDTKDSVPGTALKRKRLYKVDPVSGHVIELLTYDEPNRTEAEGIAFAPDGTMNLMVIAPYTTPLYAETTTGKPFDESYSIDGDDWNPSATLRHFSRNAITLREKICGM</sequence>
<keyword evidence="3" id="KW-1185">Reference proteome</keyword>
<dbReference type="Proteomes" id="UP000064967">
    <property type="component" value="Chromosome"/>
</dbReference>
<dbReference type="KEGG" id="llu:AKJ09_04921"/>
<evidence type="ECO:0000313" key="3">
    <source>
        <dbReference type="Proteomes" id="UP000064967"/>
    </source>
</evidence>
<gene>
    <name evidence="2" type="ORF">AKJ09_04921</name>
</gene>
<dbReference type="EMBL" id="CP012333">
    <property type="protein sequence ID" value="AKU98257.1"/>
    <property type="molecule type" value="Genomic_DNA"/>
</dbReference>
<proteinExistence type="predicted"/>
<dbReference type="STRING" id="1391654.AKJ09_04921"/>
<name>A0A0K1PXM6_9BACT</name>
<accession>A0A0K1PXM6</accession>
<feature type="compositionally biased region" description="Low complexity" evidence="1">
    <location>
        <begin position="32"/>
        <end position="45"/>
    </location>
</feature>
<protein>
    <submittedName>
        <fullName evidence="2">Uncharacterized protein</fullName>
    </submittedName>
</protein>
<feature type="compositionally biased region" description="Basic and acidic residues" evidence="1">
    <location>
        <begin position="46"/>
        <end position="55"/>
    </location>
</feature>
<organism evidence="2 3">
    <name type="scientific">Labilithrix luteola</name>
    <dbReference type="NCBI Taxonomy" id="1391654"/>
    <lineage>
        <taxon>Bacteria</taxon>
        <taxon>Pseudomonadati</taxon>
        <taxon>Myxococcota</taxon>
        <taxon>Polyangia</taxon>
        <taxon>Polyangiales</taxon>
        <taxon>Labilitrichaceae</taxon>
        <taxon>Labilithrix</taxon>
    </lineage>
</organism>
<evidence type="ECO:0000313" key="2">
    <source>
        <dbReference type="EMBL" id="AKU98257.1"/>
    </source>
</evidence>
<dbReference type="AlphaFoldDB" id="A0A0K1PXM6"/>
<feature type="compositionally biased region" description="Low complexity" evidence="1">
    <location>
        <begin position="13"/>
        <end position="24"/>
    </location>
</feature>
<reference evidence="2 3" key="1">
    <citation type="submission" date="2015-08" db="EMBL/GenBank/DDBJ databases">
        <authorList>
            <person name="Babu N.S."/>
            <person name="Beckwith C.J."/>
            <person name="Beseler K.G."/>
            <person name="Brison A."/>
            <person name="Carone J.V."/>
            <person name="Caskin T.P."/>
            <person name="Diamond M."/>
            <person name="Durham M.E."/>
            <person name="Foxe J.M."/>
            <person name="Go M."/>
            <person name="Henderson B.A."/>
            <person name="Jones I.B."/>
            <person name="McGettigan J.A."/>
            <person name="Micheletti S.J."/>
            <person name="Nasrallah M.E."/>
            <person name="Ortiz D."/>
            <person name="Piller C.R."/>
            <person name="Privatt S.R."/>
            <person name="Schneider S.L."/>
            <person name="Sharp S."/>
            <person name="Smith T.C."/>
            <person name="Stanton J.D."/>
            <person name="Ullery H.E."/>
            <person name="Wilson R.J."/>
            <person name="Serrano M.G."/>
            <person name="Buck G."/>
            <person name="Lee V."/>
            <person name="Wang Y."/>
            <person name="Carvalho R."/>
            <person name="Voegtly L."/>
            <person name="Shi R."/>
            <person name="Duckworth R."/>
            <person name="Johnson A."/>
            <person name="Loviza R."/>
            <person name="Walstead R."/>
            <person name="Shah Z."/>
            <person name="Kiflezghi M."/>
            <person name="Wade K."/>
            <person name="Ball S.L."/>
            <person name="Bradley K.W."/>
            <person name="Asai D.J."/>
            <person name="Bowman C.A."/>
            <person name="Russell D.A."/>
            <person name="Pope W.H."/>
            <person name="Jacobs-Sera D."/>
            <person name="Hendrix R.W."/>
            <person name="Hatfull G.F."/>
        </authorList>
    </citation>
    <scope>NUCLEOTIDE SEQUENCE [LARGE SCALE GENOMIC DNA]</scope>
    <source>
        <strain evidence="2 3">DSM 27648</strain>
    </source>
</reference>
<dbReference type="SUPFAM" id="SSF69304">
    <property type="entry name" value="Tricorn protease N-terminal domain"/>
    <property type="match status" value="1"/>
</dbReference>